<dbReference type="Proteomes" id="UP000587991">
    <property type="component" value="Unassembled WGS sequence"/>
</dbReference>
<evidence type="ECO:0000256" key="1">
    <source>
        <dbReference type="SAM" id="MobiDB-lite"/>
    </source>
</evidence>
<proteinExistence type="predicted"/>
<protein>
    <submittedName>
        <fullName evidence="2">Uncharacterized protein</fullName>
    </submittedName>
</protein>
<dbReference type="AlphaFoldDB" id="A0A847S320"/>
<keyword evidence="3" id="KW-1185">Reference proteome</keyword>
<gene>
    <name evidence="2" type="ORF">HF682_13585</name>
</gene>
<name>A0A847S320_9NEIS</name>
<dbReference type="EMBL" id="JABAIM010000003">
    <property type="protein sequence ID" value="NLR76191.1"/>
    <property type="molecule type" value="Genomic_DNA"/>
</dbReference>
<dbReference type="RefSeq" id="WP_168877860.1">
    <property type="nucleotide sequence ID" value="NZ_JABAIM010000003.1"/>
</dbReference>
<accession>A0A847S320</accession>
<feature type="compositionally biased region" description="Low complexity" evidence="1">
    <location>
        <begin position="74"/>
        <end position="91"/>
    </location>
</feature>
<sequence length="101" mass="10736">MTQQQHALQTLSLEEVALVSGGGDEEWTEIDTRELGANYVMLTWAEVPRNQAGMASGGSGTVWIMQPTPGAIFPHNTPDSTTSPTPTANPNEVDAFGNPLP</sequence>
<reference evidence="2 3" key="1">
    <citation type="submission" date="2020-04" db="EMBL/GenBank/DDBJ databases">
        <title>Draft genome of Leeia sp. IMCC25680.</title>
        <authorList>
            <person name="Song J."/>
            <person name="Cho J.-C."/>
        </authorList>
    </citation>
    <scope>NUCLEOTIDE SEQUENCE [LARGE SCALE GENOMIC DNA]</scope>
    <source>
        <strain evidence="2 3">IMCC25680</strain>
    </source>
</reference>
<organism evidence="2 3">
    <name type="scientific">Leeia aquatica</name>
    <dbReference type="NCBI Taxonomy" id="2725557"/>
    <lineage>
        <taxon>Bacteria</taxon>
        <taxon>Pseudomonadati</taxon>
        <taxon>Pseudomonadota</taxon>
        <taxon>Betaproteobacteria</taxon>
        <taxon>Neisseriales</taxon>
        <taxon>Leeiaceae</taxon>
        <taxon>Leeia</taxon>
    </lineage>
</organism>
<comment type="caution">
    <text evidence="2">The sequence shown here is derived from an EMBL/GenBank/DDBJ whole genome shotgun (WGS) entry which is preliminary data.</text>
</comment>
<evidence type="ECO:0000313" key="2">
    <source>
        <dbReference type="EMBL" id="NLR76191.1"/>
    </source>
</evidence>
<feature type="region of interest" description="Disordered" evidence="1">
    <location>
        <begin position="65"/>
        <end position="101"/>
    </location>
</feature>
<evidence type="ECO:0000313" key="3">
    <source>
        <dbReference type="Proteomes" id="UP000587991"/>
    </source>
</evidence>